<dbReference type="InterPro" id="IPR054357">
    <property type="entry name" value="MFE-2_N"/>
</dbReference>
<dbReference type="InterPro" id="IPR029069">
    <property type="entry name" value="HotDog_dom_sf"/>
</dbReference>
<dbReference type="HOGENOM" id="CLU_040078_3_0_1"/>
<evidence type="ECO:0000259" key="2">
    <source>
        <dbReference type="Pfam" id="PF01575"/>
    </source>
</evidence>
<keyword evidence="5" id="KW-1185">Reference proteome</keyword>
<feature type="compositionally biased region" description="Low complexity" evidence="1">
    <location>
        <begin position="159"/>
        <end position="172"/>
    </location>
</feature>
<dbReference type="AlphaFoldDB" id="A0A067MS30"/>
<evidence type="ECO:0000256" key="1">
    <source>
        <dbReference type="SAM" id="MobiDB-lite"/>
    </source>
</evidence>
<dbReference type="Gene3D" id="3.10.129.10">
    <property type="entry name" value="Hotdog Thioesterase"/>
    <property type="match status" value="1"/>
</dbReference>
<dbReference type="SUPFAM" id="SSF54637">
    <property type="entry name" value="Thioesterase/thiol ester dehydrase-isomerase"/>
    <property type="match status" value="2"/>
</dbReference>
<organism evidence="4 5">
    <name type="scientific">Botryobasidium botryosum (strain FD-172 SS1)</name>
    <dbReference type="NCBI Taxonomy" id="930990"/>
    <lineage>
        <taxon>Eukaryota</taxon>
        <taxon>Fungi</taxon>
        <taxon>Dikarya</taxon>
        <taxon>Basidiomycota</taxon>
        <taxon>Agaricomycotina</taxon>
        <taxon>Agaricomycetes</taxon>
        <taxon>Cantharellales</taxon>
        <taxon>Botryobasidiaceae</taxon>
        <taxon>Botryobasidium</taxon>
    </lineage>
</organism>
<dbReference type="GO" id="GO:0004300">
    <property type="term" value="F:enoyl-CoA hydratase activity"/>
    <property type="evidence" value="ECO:0007669"/>
    <property type="project" value="TreeGrafter"/>
</dbReference>
<feature type="domain" description="MaoC-like" evidence="2">
    <location>
        <begin position="182"/>
        <end position="284"/>
    </location>
</feature>
<dbReference type="PANTHER" id="PTHR13078:SF57">
    <property type="entry name" value="DEHYDRATASE, PUTATIVE (AFU_ORTHOLOGUE AFUA_5G00640)-RELATED"/>
    <property type="match status" value="1"/>
</dbReference>
<accession>A0A067MS30</accession>
<feature type="domain" description="Peroxisomal multifunctional enzyme type 2-like N-terminal" evidence="3">
    <location>
        <begin position="19"/>
        <end position="142"/>
    </location>
</feature>
<protein>
    <submittedName>
        <fullName evidence="4">Uncharacterized protein</fullName>
    </submittedName>
</protein>
<dbReference type="GO" id="GO:0005777">
    <property type="term" value="C:peroxisome"/>
    <property type="evidence" value="ECO:0007669"/>
    <property type="project" value="TreeGrafter"/>
</dbReference>
<evidence type="ECO:0000313" key="4">
    <source>
        <dbReference type="EMBL" id="KDQ18394.1"/>
    </source>
</evidence>
<name>A0A067MS30_BOTB1</name>
<gene>
    <name evidence="4" type="ORF">BOTBODRAFT_28802</name>
</gene>
<dbReference type="Pfam" id="PF01575">
    <property type="entry name" value="MaoC_dehydratas"/>
    <property type="match status" value="1"/>
</dbReference>
<dbReference type="Proteomes" id="UP000027195">
    <property type="component" value="Unassembled WGS sequence"/>
</dbReference>
<dbReference type="GO" id="GO:0003857">
    <property type="term" value="F:(3S)-3-hydroxyacyl-CoA dehydrogenase (NAD+) activity"/>
    <property type="evidence" value="ECO:0007669"/>
    <property type="project" value="TreeGrafter"/>
</dbReference>
<dbReference type="PANTHER" id="PTHR13078">
    <property type="entry name" value="PEROXISOMAL MULTIFUNCTIONAL ENZYME TYPE 2-RELATED"/>
    <property type="match status" value="1"/>
</dbReference>
<dbReference type="Pfam" id="PF22622">
    <property type="entry name" value="MFE-2_hydrat-2_N"/>
    <property type="match status" value="1"/>
</dbReference>
<dbReference type="OrthoDB" id="60204at2759"/>
<feature type="region of interest" description="Disordered" evidence="1">
    <location>
        <begin position="155"/>
        <end position="182"/>
    </location>
</feature>
<dbReference type="STRING" id="930990.A0A067MS30"/>
<dbReference type="GO" id="GO:0044594">
    <property type="term" value="F:17-beta-hydroxysteroid dehydrogenase (NAD+) activity"/>
    <property type="evidence" value="ECO:0007669"/>
    <property type="project" value="TreeGrafter"/>
</dbReference>
<reference evidence="5" key="1">
    <citation type="journal article" date="2014" name="Proc. Natl. Acad. Sci. U.S.A.">
        <title>Extensive sampling of basidiomycete genomes demonstrates inadequacy of the white-rot/brown-rot paradigm for wood decay fungi.</title>
        <authorList>
            <person name="Riley R."/>
            <person name="Salamov A.A."/>
            <person name="Brown D.W."/>
            <person name="Nagy L.G."/>
            <person name="Floudas D."/>
            <person name="Held B.W."/>
            <person name="Levasseur A."/>
            <person name="Lombard V."/>
            <person name="Morin E."/>
            <person name="Otillar R."/>
            <person name="Lindquist E.A."/>
            <person name="Sun H."/>
            <person name="LaButti K.M."/>
            <person name="Schmutz J."/>
            <person name="Jabbour D."/>
            <person name="Luo H."/>
            <person name="Baker S.E."/>
            <person name="Pisabarro A.G."/>
            <person name="Walton J.D."/>
            <person name="Blanchette R.A."/>
            <person name="Henrissat B."/>
            <person name="Martin F."/>
            <person name="Cullen D."/>
            <person name="Hibbett D.S."/>
            <person name="Grigoriev I.V."/>
        </authorList>
    </citation>
    <scope>NUCLEOTIDE SEQUENCE [LARGE SCALE GENOMIC DNA]</scope>
    <source>
        <strain evidence="5">FD-172 SS1</strain>
    </source>
</reference>
<evidence type="ECO:0000313" key="5">
    <source>
        <dbReference type="Proteomes" id="UP000027195"/>
    </source>
</evidence>
<dbReference type="EMBL" id="KL198021">
    <property type="protein sequence ID" value="KDQ18394.1"/>
    <property type="molecule type" value="Genomic_DNA"/>
</dbReference>
<evidence type="ECO:0000259" key="3">
    <source>
        <dbReference type="Pfam" id="PF22622"/>
    </source>
</evidence>
<dbReference type="InterPro" id="IPR002539">
    <property type="entry name" value="MaoC-like_dom"/>
</dbReference>
<dbReference type="GO" id="GO:0006635">
    <property type="term" value="P:fatty acid beta-oxidation"/>
    <property type="evidence" value="ECO:0007669"/>
    <property type="project" value="TreeGrafter"/>
</dbReference>
<dbReference type="CDD" id="cd03448">
    <property type="entry name" value="HDE_HSD"/>
    <property type="match status" value="1"/>
</dbReference>
<sequence>MSELSKAIGFQHEPSPVNWTKRDLLLYAVGIGAKKEDFPFVYELHKSFAPFPTYPVVLSLKGDSQDVTDFSKGFAGEPIPGLPKFDPNRVVHGSMSIEVLKPLPVESGPGWSLKKTIAGVHENKSGIICDVELLLVDPSGVPYTRMISSSFNLGAKSNPPQKFSKSTSSSPAAKPPPKGVNPNYIVTETTSEEQAILYRLSGDYNPTHIDPSIGKKMGFGGVILHGLATYGFAARAVLERLAGNDPNALKYFACRFTSPVKPGDTIETSIWEMGPGPDGTTEVSFVTKDLTSGKIVLGGGIAYVRTVAKSRL</sequence>
<proteinExistence type="predicted"/>
<dbReference type="InParanoid" id="A0A067MS30"/>